<evidence type="ECO:0000256" key="5">
    <source>
        <dbReference type="ARBA" id="ARBA00023316"/>
    </source>
</evidence>
<dbReference type="SUPFAM" id="SSF55846">
    <property type="entry name" value="N-acetylmuramoyl-L-alanine amidase-like"/>
    <property type="match status" value="1"/>
</dbReference>
<dbReference type="OrthoDB" id="9794842at2"/>
<organism evidence="7 8">
    <name type="scientific">Pelagerythrobacter rhizovicinus</name>
    <dbReference type="NCBI Taxonomy" id="2268576"/>
    <lineage>
        <taxon>Bacteria</taxon>
        <taxon>Pseudomonadati</taxon>
        <taxon>Pseudomonadota</taxon>
        <taxon>Alphaproteobacteria</taxon>
        <taxon>Sphingomonadales</taxon>
        <taxon>Erythrobacteraceae</taxon>
        <taxon>Pelagerythrobacter</taxon>
    </lineage>
</organism>
<evidence type="ECO:0000256" key="1">
    <source>
        <dbReference type="ARBA" id="ARBA00001561"/>
    </source>
</evidence>
<evidence type="ECO:0000256" key="2">
    <source>
        <dbReference type="ARBA" id="ARBA00007553"/>
    </source>
</evidence>
<dbReference type="GO" id="GO:0019867">
    <property type="term" value="C:outer membrane"/>
    <property type="evidence" value="ECO:0007669"/>
    <property type="project" value="TreeGrafter"/>
</dbReference>
<evidence type="ECO:0000313" key="8">
    <source>
        <dbReference type="Proteomes" id="UP000293623"/>
    </source>
</evidence>
<accession>A0A4Q2KPT8</accession>
<dbReference type="EC" id="3.5.1.28" evidence="3"/>
<dbReference type="EMBL" id="SDPV01000001">
    <property type="protein sequence ID" value="RXZ65543.1"/>
    <property type="molecule type" value="Genomic_DNA"/>
</dbReference>
<name>A0A4Q2KPT8_9SPHN</name>
<comment type="caution">
    <text evidence="7">The sequence shown here is derived from an EMBL/GenBank/DDBJ whole genome shotgun (WGS) entry which is preliminary data.</text>
</comment>
<dbReference type="InterPro" id="IPR051206">
    <property type="entry name" value="NAMLAA_amidase_2"/>
</dbReference>
<dbReference type="Pfam" id="PF01510">
    <property type="entry name" value="Amidase_2"/>
    <property type="match status" value="1"/>
</dbReference>
<dbReference type="AlphaFoldDB" id="A0A4Q2KPT8"/>
<protein>
    <recommendedName>
        <fullName evidence="3">N-acetylmuramoyl-L-alanine amidase</fullName>
        <ecNumber evidence="3">3.5.1.28</ecNumber>
    </recommendedName>
</protein>
<dbReference type="Proteomes" id="UP000293623">
    <property type="component" value="Unassembled WGS sequence"/>
</dbReference>
<feature type="domain" description="N-acetylmuramoyl-L-alanine amidase" evidence="6">
    <location>
        <begin position="12"/>
        <end position="147"/>
    </location>
</feature>
<dbReference type="Gene3D" id="3.40.80.10">
    <property type="entry name" value="Peptidoglycan recognition protein-like"/>
    <property type="match status" value="1"/>
</dbReference>
<comment type="catalytic activity">
    <reaction evidence="1">
        <text>Hydrolyzes the link between N-acetylmuramoyl residues and L-amino acid residues in certain cell-wall glycopeptides.</text>
        <dbReference type="EC" id="3.5.1.28"/>
    </reaction>
</comment>
<dbReference type="SMART" id="SM00644">
    <property type="entry name" value="Ami_2"/>
    <property type="match status" value="1"/>
</dbReference>
<dbReference type="InterPro" id="IPR036505">
    <property type="entry name" value="Amidase/PGRP_sf"/>
</dbReference>
<dbReference type="GO" id="GO:0009254">
    <property type="term" value="P:peptidoglycan turnover"/>
    <property type="evidence" value="ECO:0007669"/>
    <property type="project" value="TreeGrafter"/>
</dbReference>
<dbReference type="PANTHER" id="PTHR30417:SF1">
    <property type="entry name" value="N-ACETYLMURAMOYL-L-ALANINE AMIDASE AMID"/>
    <property type="match status" value="1"/>
</dbReference>
<evidence type="ECO:0000313" key="7">
    <source>
        <dbReference type="EMBL" id="RXZ65543.1"/>
    </source>
</evidence>
<keyword evidence="8" id="KW-1185">Reference proteome</keyword>
<reference evidence="7 8" key="1">
    <citation type="submission" date="2019-01" db="EMBL/GenBank/DDBJ databases">
        <title>Altererythrobacter rhizovicinus sp. nov., isolated from the rhizosphere soil of Haloxylon ammodendron.</title>
        <authorList>
            <person name="Li H.-P."/>
            <person name="Gou J.-Y."/>
            <person name="Yao D."/>
            <person name="Han Q.-Q."/>
            <person name="Shao K.-Z."/>
            <person name="Zhao Q."/>
            <person name="Zhang J.-L."/>
        </authorList>
    </citation>
    <scope>NUCLEOTIDE SEQUENCE [LARGE SCALE GENOMIC DNA]</scope>
    <source>
        <strain evidence="7 8">AY-3R</strain>
    </source>
</reference>
<dbReference type="SUPFAM" id="SSF47090">
    <property type="entry name" value="PGBD-like"/>
    <property type="match status" value="1"/>
</dbReference>
<evidence type="ECO:0000259" key="6">
    <source>
        <dbReference type="SMART" id="SM00644"/>
    </source>
</evidence>
<dbReference type="InterPro" id="IPR036366">
    <property type="entry name" value="PGBDSf"/>
</dbReference>
<dbReference type="InterPro" id="IPR036365">
    <property type="entry name" value="PGBD-like_sf"/>
</dbReference>
<keyword evidence="4" id="KW-0378">Hydrolase</keyword>
<dbReference type="Gene3D" id="1.10.101.10">
    <property type="entry name" value="PGBD-like superfamily/PGBD"/>
    <property type="match status" value="1"/>
</dbReference>
<dbReference type="GO" id="GO:0008745">
    <property type="term" value="F:N-acetylmuramoyl-L-alanine amidase activity"/>
    <property type="evidence" value="ECO:0007669"/>
    <property type="project" value="UniProtKB-EC"/>
</dbReference>
<gene>
    <name evidence="7" type="ORF">ETX26_01960</name>
</gene>
<dbReference type="CDD" id="cd06583">
    <property type="entry name" value="PGRP"/>
    <property type="match status" value="1"/>
</dbReference>
<comment type="similarity">
    <text evidence="2">Belongs to the N-acetylmuramoyl-L-alanine amidase 2 family.</text>
</comment>
<dbReference type="PANTHER" id="PTHR30417">
    <property type="entry name" value="N-ACETYLMURAMOYL-L-ALANINE AMIDASE AMID"/>
    <property type="match status" value="1"/>
</dbReference>
<evidence type="ECO:0000256" key="3">
    <source>
        <dbReference type="ARBA" id="ARBA00011901"/>
    </source>
</evidence>
<dbReference type="GO" id="GO:0071555">
    <property type="term" value="P:cell wall organization"/>
    <property type="evidence" value="ECO:0007669"/>
    <property type="project" value="UniProtKB-KW"/>
</dbReference>
<dbReference type="InterPro" id="IPR002502">
    <property type="entry name" value="Amidase_domain"/>
</dbReference>
<evidence type="ECO:0000256" key="4">
    <source>
        <dbReference type="ARBA" id="ARBA00022801"/>
    </source>
</evidence>
<dbReference type="GO" id="GO:0009253">
    <property type="term" value="P:peptidoglycan catabolic process"/>
    <property type="evidence" value="ECO:0007669"/>
    <property type="project" value="InterPro"/>
</dbReference>
<keyword evidence="5" id="KW-0961">Cell wall biogenesis/degradation</keyword>
<proteinExistence type="inferred from homology"/>
<sequence>MMDELVHRERPSPNFNERTLPVSMVVIHYTEMESAEAALERLCDPEAGVSAHYLISEAGEVTRLVPEDKRAWHAGASYWRGHKDVNSASIGIELDHPGHALGYRDFSEAQFAALVPLVARIVKDHDIPRANVVGHSDVAPARKIDPGELFPWDRLAEYGLCLPRPEKLELGDPFDNDGAFYLALERFGYDVTDGRKAVEAFQRRWRPERIDGEIDGQIRAILFQLLLDRDRGHAR</sequence>